<sequence length="461" mass="51632">MTTTLVIIGLLAAIALATFIVILLLGNLGAFFTRIEQGTTVFINTGKSLRSIWPNIGGFHLSKMDDLDGRHWLIREGKETNREEAFFHNALNGTAWFQKWLWKRFGIRFISIFWPHVHVHSFNIRSRKRLLERADMKEGEPLKKRVTDSPNKNLDVSSLLFLVPRPVYLDGIELPGDNSRINLLFLPIYRQVIPALPVYYLQGDFFTQLDAAIEAAVVDFFASHRIAVYKDDGKKGQFAGDFWPRPNDKKEKGRFTKKYGDILKDCEPSYLTYSSWLKLTKAGEGSPLEQHLRHLNFSAAYYKRLKKERPKLAQYASKELTHGKLVDIPGGKLTRLIPSGIVPRFGFALASFRLVETEPHAETANLAKALLAKETKFHEAEGVRQEAAGNRDAILARAAGEATRYGVLTKALTDQGVSPNAAAEVVLAQVRTENVRDSKLTTYVEGGGPSPTVMVPAQPST</sequence>
<comment type="caution">
    <text evidence="2">The sequence shown here is derived from an EMBL/GenBank/DDBJ whole genome shotgun (WGS) entry which is preliminary data.</text>
</comment>
<name>A0A1F6EE21_9BACT</name>
<reference evidence="2 3" key="1">
    <citation type="journal article" date="2016" name="Nat. Commun.">
        <title>Thousands of microbial genomes shed light on interconnected biogeochemical processes in an aquifer system.</title>
        <authorList>
            <person name="Anantharaman K."/>
            <person name="Brown C.T."/>
            <person name="Hug L.A."/>
            <person name="Sharon I."/>
            <person name="Castelle C.J."/>
            <person name="Probst A.J."/>
            <person name="Thomas B.C."/>
            <person name="Singh A."/>
            <person name="Wilkins M.J."/>
            <person name="Karaoz U."/>
            <person name="Brodie E.L."/>
            <person name="Williams K.H."/>
            <person name="Hubbard S.S."/>
            <person name="Banfield J.F."/>
        </authorList>
    </citation>
    <scope>NUCLEOTIDE SEQUENCE [LARGE SCALE GENOMIC DNA]</scope>
</reference>
<organism evidence="2 3">
    <name type="scientific">Candidatus Kaiserbacteria bacterium RIFCSPHIGHO2_12_FULL_56_13</name>
    <dbReference type="NCBI Taxonomy" id="1798505"/>
    <lineage>
        <taxon>Bacteria</taxon>
        <taxon>Candidatus Kaiseribacteriota</taxon>
    </lineage>
</organism>
<dbReference type="Proteomes" id="UP000178392">
    <property type="component" value="Unassembled WGS sequence"/>
</dbReference>
<gene>
    <name evidence="2" type="ORF">A3E65_02440</name>
</gene>
<proteinExistence type="predicted"/>
<evidence type="ECO:0000313" key="2">
    <source>
        <dbReference type="EMBL" id="OGG71898.1"/>
    </source>
</evidence>
<evidence type="ECO:0000256" key="1">
    <source>
        <dbReference type="SAM" id="Phobius"/>
    </source>
</evidence>
<keyword evidence="1" id="KW-0812">Transmembrane</keyword>
<keyword evidence="1" id="KW-0472">Membrane</keyword>
<evidence type="ECO:0000313" key="3">
    <source>
        <dbReference type="Proteomes" id="UP000178392"/>
    </source>
</evidence>
<dbReference type="EMBL" id="MFLS01000030">
    <property type="protein sequence ID" value="OGG71898.1"/>
    <property type="molecule type" value="Genomic_DNA"/>
</dbReference>
<evidence type="ECO:0008006" key="4">
    <source>
        <dbReference type="Google" id="ProtNLM"/>
    </source>
</evidence>
<keyword evidence="1" id="KW-1133">Transmembrane helix</keyword>
<feature type="transmembrane region" description="Helical" evidence="1">
    <location>
        <begin position="6"/>
        <end position="25"/>
    </location>
</feature>
<accession>A0A1F6EE21</accession>
<protein>
    <recommendedName>
        <fullName evidence="4">Band 7 domain-containing protein</fullName>
    </recommendedName>
</protein>
<dbReference type="AlphaFoldDB" id="A0A1F6EE21"/>